<keyword evidence="3" id="KW-0238">DNA-binding</keyword>
<dbReference type="EMBL" id="JAATEP010000005">
    <property type="protein sequence ID" value="NJP89637.1"/>
    <property type="molecule type" value="Genomic_DNA"/>
</dbReference>
<proteinExistence type="predicted"/>
<dbReference type="Pfam" id="PF13411">
    <property type="entry name" value="MerR_1"/>
    <property type="match status" value="1"/>
</dbReference>
<dbReference type="PANTHER" id="PTHR30204">
    <property type="entry name" value="REDOX-CYCLING DRUG-SENSING TRANSCRIPTIONAL ACTIVATOR SOXR"/>
    <property type="match status" value="1"/>
</dbReference>
<keyword evidence="1" id="KW-0678">Repressor</keyword>
<feature type="domain" description="HTH merR-type" evidence="6">
    <location>
        <begin position="14"/>
        <end position="82"/>
    </location>
</feature>
<name>A0ABX1AZC2_9ACTN</name>
<feature type="region of interest" description="Disordered" evidence="5">
    <location>
        <begin position="149"/>
        <end position="175"/>
    </location>
</feature>
<evidence type="ECO:0000256" key="2">
    <source>
        <dbReference type="ARBA" id="ARBA00023015"/>
    </source>
</evidence>
<keyword evidence="8" id="KW-1185">Reference proteome</keyword>
<keyword evidence="4" id="KW-0804">Transcription</keyword>
<evidence type="ECO:0000256" key="4">
    <source>
        <dbReference type="ARBA" id="ARBA00023163"/>
    </source>
</evidence>
<gene>
    <name evidence="7" type="ORF">HCN51_09290</name>
</gene>
<reference evidence="7 8" key="1">
    <citation type="submission" date="2020-03" db="EMBL/GenBank/DDBJ databases">
        <title>WGS of actinomycetes isolated from Thailand.</title>
        <authorList>
            <person name="Thawai C."/>
        </authorList>
    </citation>
    <scope>NUCLEOTIDE SEQUENCE [LARGE SCALE GENOMIC DNA]</scope>
    <source>
        <strain evidence="7 8">FMUSA5-5</strain>
    </source>
</reference>
<dbReference type="InterPro" id="IPR000551">
    <property type="entry name" value="MerR-type_HTH_dom"/>
</dbReference>
<dbReference type="PANTHER" id="PTHR30204:SF69">
    <property type="entry name" value="MERR-FAMILY TRANSCRIPTIONAL REGULATOR"/>
    <property type="match status" value="1"/>
</dbReference>
<dbReference type="InterPro" id="IPR047057">
    <property type="entry name" value="MerR_fam"/>
</dbReference>
<feature type="compositionally biased region" description="Basic and acidic residues" evidence="5">
    <location>
        <begin position="164"/>
        <end position="175"/>
    </location>
</feature>
<evidence type="ECO:0000313" key="7">
    <source>
        <dbReference type="EMBL" id="NJP89637.1"/>
    </source>
</evidence>
<dbReference type="SMART" id="SM00422">
    <property type="entry name" value="HTH_MERR"/>
    <property type="match status" value="1"/>
</dbReference>
<evidence type="ECO:0000259" key="6">
    <source>
        <dbReference type="PROSITE" id="PS50937"/>
    </source>
</evidence>
<sequence>MRNSLRWAIVATETIAIGEAAQLLGMNASALRYYEERGLVAPAGRSQGRRVYSRQELRRLVFLRTMHRLGVPLDTAGAMLDAPGEQWRAAVEEQIAELEKVVVRARVAQEVLRHGLRCPEEHPPLECGTAVGMLDRLLDGSSFEQLAAEHDPGWTGRVGGEDGAGGKETSRAGGK</sequence>
<protein>
    <submittedName>
        <fullName evidence="7">MerR family transcriptional regulator</fullName>
    </submittedName>
</protein>
<dbReference type="PRINTS" id="PR00040">
    <property type="entry name" value="HTHMERR"/>
</dbReference>
<comment type="caution">
    <text evidence="7">The sequence shown here is derived from an EMBL/GenBank/DDBJ whole genome shotgun (WGS) entry which is preliminary data.</text>
</comment>
<dbReference type="Proteomes" id="UP000696294">
    <property type="component" value="Unassembled WGS sequence"/>
</dbReference>
<dbReference type="Gene3D" id="1.10.1660.10">
    <property type="match status" value="1"/>
</dbReference>
<dbReference type="InterPro" id="IPR009061">
    <property type="entry name" value="DNA-bd_dom_put_sf"/>
</dbReference>
<accession>A0ABX1AZC2</accession>
<keyword evidence="2" id="KW-0805">Transcription regulation</keyword>
<evidence type="ECO:0000256" key="5">
    <source>
        <dbReference type="SAM" id="MobiDB-lite"/>
    </source>
</evidence>
<evidence type="ECO:0000256" key="3">
    <source>
        <dbReference type="ARBA" id="ARBA00023125"/>
    </source>
</evidence>
<evidence type="ECO:0000313" key="8">
    <source>
        <dbReference type="Proteomes" id="UP000696294"/>
    </source>
</evidence>
<dbReference type="PROSITE" id="PS50937">
    <property type="entry name" value="HTH_MERR_2"/>
    <property type="match status" value="1"/>
</dbReference>
<evidence type="ECO:0000256" key="1">
    <source>
        <dbReference type="ARBA" id="ARBA00022491"/>
    </source>
</evidence>
<organism evidence="7 8">
    <name type="scientific">Nonomuraea composti</name>
    <dbReference type="NCBI Taxonomy" id="2720023"/>
    <lineage>
        <taxon>Bacteria</taxon>
        <taxon>Bacillati</taxon>
        <taxon>Actinomycetota</taxon>
        <taxon>Actinomycetes</taxon>
        <taxon>Streptosporangiales</taxon>
        <taxon>Streptosporangiaceae</taxon>
        <taxon>Nonomuraea</taxon>
    </lineage>
</organism>
<dbReference type="SUPFAM" id="SSF46955">
    <property type="entry name" value="Putative DNA-binding domain"/>
    <property type="match status" value="1"/>
</dbReference>